<dbReference type="GO" id="GO:0003735">
    <property type="term" value="F:structural constituent of ribosome"/>
    <property type="evidence" value="ECO:0007669"/>
    <property type="project" value="InterPro"/>
</dbReference>
<dbReference type="Proteomes" id="UP000230184">
    <property type="component" value="Unassembled WGS sequence"/>
</dbReference>
<gene>
    <name evidence="4" type="ORF">COT02_01380</name>
</gene>
<dbReference type="InterPro" id="IPR034704">
    <property type="entry name" value="Ribosomal_bL28/bL31-like_sf"/>
</dbReference>
<organism evidence="4 5">
    <name type="scientific">Candidatus Roizmanbacteria bacterium CG07_land_8_20_14_0_80_34_15</name>
    <dbReference type="NCBI Taxonomy" id="1974849"/>
    <lineage>
        <taxon>Bacteria</taxon>
        <taxon>Candidatus Roizmaniibacteriota</taxon>
    </lineage>
</organism>
<evidence type="ECO:0000256" key="2">
    <source>
        <dbReference type="ARBA" id="ARBA00022980"/>
    </source>
</evidence>
<sequence length="122" mass="13917">MVKCYHCEKSLLYGRSHTHHRGVAGGRWKKRAPKTQRIFKSNLVRLSIIEKGKAIRVKLCAKCLKRIRKDMTDGKKPFLTLASVKKEMNVKNKEAKVAEDAKKVKLVKSVKSVKSAKIKKTD</sequence>
<dbReference type="GO" id="GO:0005840">
    <property type="term" value="C:ribosome"/>
    <property type="evidence" value="ECO:0007669"/>
    <property type="project" value="UniProtKB-KW"/>
</dbReference>
<comment type="similarity">
    <text evidence="1">Belongs to the bacterial ribosomal protein bL28 family.</text>
</comment>
<keyword evidence="2" id="KW-0689">Ribosomal protein</keyword>
<dbReference type="SUPFAM" id="SSF143800">
    <property type="entry name" value="L28p-like"/>
    <property type="match status" value="1"/>
</dbReference>
<comment type="caution">
    <text evidence="4">The sequence shown here is derived from an EMBL/GenBank/DDBJ whole genome shotgun (WGS) entry which is preliminary data.</text>
</comment>
<name>A0A2M6YV27_9BACT</name>
<evidence type="ECO:0000313" key="4">
    <source>
        <dbReference type="EMBL" id="PIU37336.1"/>
    </source>
</evidence>
<evidence type="ECO:0000313" key="5">
    <source>
        <dbReference type="Proteomes" id="UP000230184"/>
    </source>
</evidence>
<accession>A0A2M6YV27</accession>
<dbReference type="InterPro" id="IPR026569">
    <property type="entry name" value="Ribosomal_bL28"/>
</dbReference>
<dbReference type="EMBL" id="PEWY01000039">
    <property type="protein sequence ID" value="PIU37336.1"/>
    <property type="molecule type" value="Genomic_DNA"/>
</dbReference>
<keyword evidence="3" id="KW-0687">Ribonucleoprotein</keyword>
<reference evidence="5" key="1">
    <citation type="submission" date="2017-09" db="EMBL/GenBank/DDBJ databases">
        <title>Depth-based differentiation of microbial function through sediment-hosted aquifers and enrichment of novel symbionts in the deep terrestrial subsurface.</title>
        <authorList>
            <person name="Probst A.J."/>
            <person name="Ladd B."/>
            <person name="Jarett J.K."/>
            <person name="Geller-Mcgrath D.E."/>
            <person name="Sieber C.M.K."/>
            <person name="Emerson J.B."/>
            <person name="Anantharaman K."/>
            <person name="Thomas B.C."/>
            <person name="Malmstrom R."/>
            <person name="Stieglmeier M."/>
            <person name="Klingl A."/>
            <person name="Woyke T."/>
            <person name="Ryan C.M."/>
            <person name="Banfield J.F."/>
        </authorList>
    </citation>
    <scope>NUCLEOTIDE SEQUENCE [LARGE SCALE GENOMIC DNA]</scope>
</reference>
<protein>
    <recommendedName>
        <fullName evidence="6">50S ribosomal protein L28</fullName>
    </recommendedName>
</protein>
<evidence type="ECO:0000256" key="1">
    <source>
        <dbReference type="ARBA" id="ARBA00008760"/>
    </source>
</evidence>
<evidence type="ECO:0008006" key="6">
    <source>
        <dbReference type="Google" id="ProtNLM"/>
    </source>
</evidence>
<dbReference type="Gene3D" id="2.30.170.40">
    <property type="entry name" value="Ribosomal protein L28/L24"/>
    <property type="match status" value="1"/>
</dbReference>
<dbReference type="GO" id="GO:1990904">
    <property type="term" value="C:ribonucleoprotein complex"/>
    <property type="evidence" value="ECO:0007669"/>
    <property type="project" value="UniProtKB-KW"/>
</dbReference>
<dbReference type="Pfam" id="PF00830">
    <property type="entry name" value="Ribosomal_L28"/>
    <property type="match status" value="1"/>
</dbReference>
<dbReference type="InterPro" id="IPR037147">
    <property type="entry name" value="Ribosomal_bL28_sf"/>
</dbReference>
<evidence type="ECO:0000256" key="3">
    <source>
        <dbReference type="ARBA" id="ARBA00023274"/>
    </source>
</evidence>
<dbReference type="AlphaFoldDB" id="A0A2M6YV27"/>
<proteinExistence type="inferred from homology"/>